<proteinExistence type="predicted"/>
<gene>
    <name evidence="1" type="ORF">EBB54_26195</name>
</gene>
<dbReference type="RefSeq" id="WP_125129565.1">
    <property type="nucleotide sequence ID" value="NZ_RHJS01000002.1"/>
</dbReference>
<comment type="caution">
    <text evidence="1">The sequence shown here is derived from an EMBL/GenBank/DDBJ whole genome shotgun (WGS) entry which is preliminary data.</text>
</comment>
<name>A0A426DNV3_9FIRM</name>
<reference evidence="1" key="1">
    <citation type="submission" date="2018-10" db="EMBL/GenBank/DDBJ databases">
        <title>Schaedlerella arabinophila gen. nov. sp. nov., isolated from the mouse intestinal tract and comparative analysis with the genome of the closely related altered Schaedler flora strain ASF502.</title>
        <authorList>
            <person name="Miyake S."/>
            <person name="Soh M."/>
            <person name="Seedorf H."/>
        </authorList>
    </citation>
    <scope>NUCLEOTIDE SEQUENCE [LARGE SCALE GENOMIC DNA]</scope>
    <source>
        <strain evidence="1">DSM 106076</strain>
    </source>
</reference>
<organism evidence="1 2">
    <name type="scientific">Schaedlerella arabinosiphila</name>
    <dbReference type="NCBI Taxonomy" id="2044587"/>
    <lineage>
        <taxon>Bacteria</taxon>
        <taxon>Bacillati</taxon>
        <taxon>Bacillota</taxon>
        <taxon>Clostridia</taxon>
        <taxon>Lachnospirales</taxon>
        <taxon>Lachnospiraceae</taxon>
        <taxon>Schaedlerella</taxon>
    </lineage>
</organism>
<sequence>MILYHGSNVIVSKPKLIEQNRFLDFGFGFYTTTNKAQAIGFAGKVTKRRKDGEKAVSIYEIDEIRAFEECSVLHFDSANEAWLDFVSENRSGNYTGKSYDFIFGPVANDDVYTTFTLYSAGVLTKEQTLEALKIKKLYNQLVLSSEKALSYLKFIGTVPQEEL</sequence>
<dbReference type="AlphaFoldDB" id="A0A426DNV3"/>
<protein>
    <submittedName>
        <fullName evidence="1">DUF3990 domain-containing protein</fullName>
    </submittedName>
</protein>
<dbReference type="Pfam" id="PF13151">
    <property type="entry name" value="DUF3990"/>
    <property type="match status" value="1"/>
</dbReference>
<dbReference type="EMBL" id="RHJS01000002">
    <property type="protein sequence ID" value="RRK34436.1"/>
    <property type="molecule type" value="Genomic_DNA"/>
</dbReference>
<dbReference type="Proteomes" id="UP000274920">
    <property type="component" value="Unassembled WGS sequence"/>
</dbReference>
<accession>A0A426DNV3</accession>
<evidence type="ECO:0000313" key="2">
    <source>
        <dbReference type="Proteomes" id="UP000274920"/>
    </source>
</evidence>
<dbReference type="InterPro" id="IPR025051">
    <property type="entry name" value="DUF3990"/>
</dbReference>
<keyword evidence="2" id="KW-1185">Reference proteome</keyword>
<evidence type="ECO:0000313" key="1">
    <source>
        <dbReference type="EMBL" id="RRK34436.1"/>
    </source>
</evidence>